<dbReference type="Proteomes" id="UP001155145">
    <property type="component" value="Unassembled WGS sequence"/>
</dbReference>
<dbReference type="Pfam" id="PF00294">
    <property type="entry name" value="PfkB"/>
    <property type="match status" value="1"/>
</dbReference>
<keyword evidence="2" id="KW-0418">Kinase</keyword>
<accession>A0A9X1SA78</accession>
<dbReference type="RefSeq" id="WP_227901946.1">
    <property type="nucleotide sequence ID" value="NZ_CP094984.1"/>
</dbReference>
<dbReference type="AlphaFoldDB" id="A0A9X1SA78"/>
<dbReference type="Gene3D" id="3.40.1190.20">
    <property type="match status" value="1"/>
</dbReference>
<dbReference type="EMBL" id="CP094984">
    <property type="protein sequence ID" value="UON90661.1"/>
    <property type="molecule type" value="Genomic_DNA"/>
</dbReference>
<organism evidence="2 5">
    <name type="scientific">Arthrobacter zhangbolii</name>
    <dbReference type="NCBI Taxonomy" id="2886936"/>
    <lineage>
        <taxon>Bacteria</taxon>
        <taxon>Bacillati</taxon>
        <taxon>Actinomycetota</taxon>
        <taxon>Actinomycetes</taxon>
        <taxon>Micrococcales</taxon>
        <taxon>Micrococcaceae</taxon>
        <taxon>Arthrobacter</taxon>
    </lineage>
</organism>
<evidence type="ECO:0000259" key="1">
    <source>
        <dbReference type="Pfam" id="PF00294"/>
    </source>
</evidence>
<keyword evidence="4" id="KW-1185">Reference proteome</keyword>
<evidence type="ECO:0000313" key="5">
    <source>
        <dbReference type="Proteomes" id="UP001155145"/>
    </source>
</evidence>
<dbReference type="Proteomes" id="UP000829758">
    <property type="component" value="Chromosome"/>
</dbReference>
<reference evidence="2" key="1">
    <citation type="submission" date="2021-10" db="EMBL/GenBank/DDBJ databases">
        <title>Novel species in genus Arthrobacter.</title>
        <authorList>
            <person name="Liu Y."/>
        </authorList>
    </citation>
    <scope>NUCLEOTIDE SEQUENCE</scope>
    <source>
        <strain evidence="2">Zg-Y462</strain>
        <strain evidence="4">zg-Y462</strain>
    </source>
</reference>
<feature type="domain" description="Carbohydrate kinase PfkB" evidence="1">
    <location>
        <begin position="11"/>
        <end position="284"/>
    </location>
</feature>
<protein>
    <submittedName>
        <fullName evidence="2">PfkB family carbohydrate kinase</fullName>
    </submittedName>
</protein>
<keyword evidence="2" id="KW-0808">Transferase</keyword>
<dbReference type="InterPro" id="IPR011611">
    <property type="entry name" value="PfkB_dom"/>
</dbReference>
<proteinExistence type="predicted"/>
<dbReference type="InterPro" id="IPR029056">
    <property type="entry name" value="Ribokinase-like"/>
</dbReference>
<sequence length="297" mass="29848">MADQPLGVFAGLATLDVIHHVSAVPRANEKVTGTAQFVAAGGPAANAAVTFAGLGGRAVLLTVLGRGPVAGLIRADLGAWGVEVVDIDPERTSGAPVSSIAVTAASGERSVVSADAVSDGAEAPADLADLLIGAGTLLVDGHYPLLAVAAARAARDRGIPVVVDAGRWKSVMADLLPLADAMVCSDDFRYPGTATSAHTAGILVARGVPGVVTTHGSEPVLWWRQGEHGAVDVPAVEVRDTLGAGDVFHGAYCYFSSSSGRGIAGDLESAAGIAALRCTVPGPRAWLGLLDSPPSMP</sequence>
<dbReference type="GO" id="GO:0016301">
    <property type="term" value="F:kinase activity"/>
    <property type="evidence" value="ECO:0007669"/>
    <property type="project" value="UniProtKB-KW"/>
</dbReference>
<evidence type="ECO:0000313" key="3">
    <source>
        <dbReference type="EMBL" id="UON90661.1"/>
    </source>
</evidence>
<gene>
    <name evidence="2" type="ORF">LJ755_02350</name>
    <name evidence="3" type="ORF">MUK71_08335</name>
</gene>
<dbReference type="PANTHER" id="PTHR42774">
    <property type="entry name" value="PHOSPHOTRANSFERASE SYSTEM TRANSPORT PROTEIN"/>
    <property type="match status" value="1"/>
</dbReference>
<evidence type="ECO:0000313" key="4">
    <source>
        <dbReference type="Proteomes" id="UP000829758"/>
    </source>
</evidence>
<dbReference type="SUPFAM" id="SSF53613">
    <property type="entry name" value="Ribokinase-like"/>
    <property type="match status" value="1"/>
</dbReference>
<dbReference type="PANTHER" id="PTHR42774:SF3">
    <property type="entry name" value="KETOHEXOKINASE"/>
    <property type="match status" value="1"/>
</dbReference>
<name>A0A9X1SA78_9MICC</name>
<dbReference type="EMBL" id="JAJFZT010000001">
    <property type="protein sequence ID" value="MCC3271574.1"/>
    <property type="molecule type" value="Genomic_DNA"/>
</dbReference>
<dbReference type="InterPro" id="IPR052562">
    <property type="entry name" value="Ketohexokinase-related"/>
</dbReference>
<evidence type="ECO:0000313" key="2">
    <source>
        <dbReference type="EMBL" id="MCC3271574.1"/>
    </source>
</evidence>